<dbReference type="Pfam" id="PF13343">
    <property type="entry name" value="SBP_bac_6"/>
    <property type="match status" value="1"/>
</dbReference>
<evidence type="ECO:0000256" key="2">
    <source>
        <dbReference type="SAM" id="SignalP"/>
    </source>
</evidence>
<dbReference type="GO" id="GO:0030288">
    <property type="term" value="C:outer membrane-bounded periplasmic space"/>
    <property type="evidence" value="ECO:0007669"/>
    <property type="project" value="TreeGrafter"/>
</dbReference>
<organism evidence="3 4">
    <name type="scientific">Auritidibacter ignavus</name>
    <dbReference type="NCBI Taxonomy" id="678932"/>
    <lineage>
        <taxon>Bacteria</taxon>
        <taxon>Bacillati</taxon>
        <taxon>Actinomycetota</taxon>
        <taxon>Actinomycetes</taxon>
        <taxon>Micrococcales</taxon>
        <taxon>Micrococcaceae</taxon>
        <taxon>Auritidibacter</taxon>
    </lineage>
</organism>
<dbReference type="InterPro" id="IPR005948">
    <property type="entry name" value="ThiB-like"/>
</dbReference>
<dbReference type="PANTHER" id="PTHR30006">
    <property type="entry name" value="THIAMINE-BINDING PERIPLASMIC PROTEIN-RELATED"/>
    <property type="match status" value="1"/>
</dbReference>
<feature type="chain" id="PRO_5042517765" evidence="2">
    <location>
        <begin position="43"/>
        <end position="363"/>
    </location>
</feature>
<protein>
    <submittedName>
        <fullName evidence="3">Thiamine ABC transporter substrate-binding protein</fullName>
    </submittedName>
</protein>
<evidence type="ECO:0000256" key="1">
    <source>
        <dbReference type="ARBA" id="ARBA00022729"/>
    </source>
</evidence>
<dbReference type="NCBIfam" id="TIGR01254">
    <property type="entry name" value="sfuA"/>
    <property type="match status" value="1"/>
</dbReference>
<proteinExistence type="predicted"/>
<evidence type="ECO:0000313" key="4">
    <source>
        <dbReference type="Proteomes" id="UP001224674"/>
    </source>
</evidence>
<accession>A0AAJ6AL56</accession>
<dbReference type="GO" id="GO:0030976">
    <property type="term" value="F:thiamine pyrophosphate binding"/>
    <property type="evidence" value="ECO:0007669"/>
    <property type="project" value="TreeGrafter"/>
</dbReference>
<evidence type="ECO:0000313" key="3">
    <source>
        <dbReference type="EMBL" id="WGH92888.1"/>
    </source>
</evidence>
<dbReference type="SUPFAM" id="SSF53850">
    <property type="entry name" value="Periplasmic binding protein-like II"/>
    <property type="match status" value="1"/>
</dbReference>
<dbReference type="GO" id="GO:0015888">
    <property type="term" value="P:thiamine transport"/>
    <property type="evidence" value="ECO:0007669"/>
    <property type="project" value="InterPro"/>
</dbReference>
<feature type="signal peptide" evidence="2">
    <location>
        <begin position="1"/>
        <end position="42"/>
    </location>
</feature>
<name>A0AAJ6AL56_9MICC</name>
<dbReference type="Proteomes" id="UP001224674">
    <property type="component" value="Chromosome"/>
</dbReference>
<sequence>MTHLTHHSPGPARSHRRKISTVFGLSAVVALVLSGCSAADQADNNGGDNGDENQTVTMMTHDSFSVSEELLAQFEEESGYTVTTTAPGDAGAVVNQLILQQDSPTVDGFFGVENYSAQTLLDENFLQDYSGQLPESAQNLAVDGSDALVPIDHGQVCINADTEWFDDNDLELPETLDDLTDENYKDLLVTSDPNDSSPGLAFLVATRTEFGDDAEQYWEDLFDNGVKVAGGWSDAYYTDFSGSEGEGPYPLVVSYSSSPAAEEGRTTSIDGTCIQQIEYAGVLEDAENPEGAQAFIDFMLSEEFQTDIPEQMFMYPVDDSIELPDEWSEYASLTEDPIEPDLQEVADQREDWLNSWTETYEAQ</sequence>
<dbReference type="RefSeq" id="WP_279674770.1">
    <property type="nucleotide sequence ID" value="NZ_CP122566.1"/>
</dbReference>
<dbReference type="GO" id="GO:0030975">
    <property type="term" value="F:thiamine binding"/>
    <property type="evidence" value="ECO:0007669"/>
    <property type="project" value="InterPro"/>
</dbReference>
<keyword evidence="1 2" id="KW-0732">Signal</keyword>
<reference evidence="3 4" key="1">
    <citation type="submission" date="2023-03" db="EMBL/GenBank/DDBJ databases">
        <title>Complete genome sequences of several Auritidibacter ignavus strains isolated from ear infections.</title>
        <authorList>
            <person name="Baehr T."/>
            <person name="Baumhoegger A.M."/>
        </authorList>
    </citation>
    <scope>NUCLEOTIDE SEQUENCE [LARGE SCALE GENOMIC DNA]</scope>
    <source>
        <strain evidence="3 4">BABAE-6</strain>
    </source>
</reference>
<dbReference type="EMBL" id="CP122566">
    <property type="protein sequence ID" value="WGH92888.1"/>
    <property type="molecule type" value="Genomic_DNA"/>
</dbReference>
<dbReference type="Gene3D" id="3.40.190.10">
    <property type="entry name" value="Periplasmic binding protein-like II"/>
    <property type="match status" value="2"/>
</dbReference>
<dbReference type="PANTHER" id="PTHR30006:SF2">
    <property type="entry name" value="ABC TRANSPORTER SUBSTRATE-BINDING PROTEIN"/>
    <property type="match status" value="1"/>
</dbReference>
<keyword evidence="4" id="KW-1185">Reference proteome</keyword>
<gene>
    <name evidence="3" type="ORF">QDX21_11410</name>
</gene>
<dbReference type="AlphaFoldDB" id="A0AAJ6AL56"/>